<gene>
    <name evidence="1" type="ORF">KX928_04335</name>
</gene>
<organism evidence="1 2">
    <name type="scientific">Roseobacter insulae</name>
    <dbReference type="NCBI Taxonomy" id="2859783"/>
    <lineage>
        <taxon>Bacteria</taxon>
        <taxon>Pseudomonadati</taxon>
        <taxon>Pseudomonadota</taxon>
        <taxon>Alphaproteobacteria</taxon>
        <taxon>Rhodobacterales</taxon>
        <taxon>Roseobacteraceae</taxon>
        <taxon>Roseobacter</taxon>
    </lineage>
</organism>
<dbReference type="AlphaFoldDB" id="A0A9X1JXI6"/>
<evidence type="ECO:0000313" key="1">
    <source>
        <dbReference type="EMBL" id="MBW4707011.1"/>
    </source>
</evidence>
<evidence type="ECO:0000313" key="2">
    <source>
        <dbReference type="Proteomes" id="UP001138661"/>
    </source>
</evidence>
<protein>
    <submittedName>
        <fullName evidence="1">Uncharacterized protein</fullName>
    </submittedName>
</protein>
<proteinExistence type="predicted"/>
<keyword evidence="2" id="KW-1185">Reference proteome</keyword>
<name>A0A9X1JXI6_9RHOB</name>
<accession>A0A9X1JXI6</accession>
<dbReference type="Proteomes" id="UP001138661">
    <property type="component" value="Unassembled WGS sequence"/>
</dbReference>
<sequence>MTLELARSGRIAALSHRNADRVLVRPARHKSDVTLPEEGTVAAYLIDALGQGSTVDQIVAETGWSKSTVLVNLYKVAKKSGIGIRRRQDTLHLLVPRGAENVYPRKHAVRRPVEAGNFVGNPVKSHHRMN</sequence>
<reference evidence="1" key="1">
    <citation type="submission" date="2021-07" db="EMBL/GenBank/DDBJ databases">
        <title>Roseobacter insulae sp. nov., isolated from a tidal flat.</title>
        <authorList>
            <person name="Park S."/>
            <person name="Yoon J.-H."/>
        </authorList>
    </citation>
    <scope>NUCLEOTIDE SEQUENCE</scope>
    <source>
        <strain evidence="1">YSTF-M11</strain>
    </source>
</reference>
<dbReference type="RefSeq" id="WP_219499399.1">
    <property type="nucleotide sequence ID" value="NZ_JAHXDN010000001.1"/>
</dbReference>
<dbReference type="EMBL" id="JAHXDN010000001">
    <property type="protein sequence ID" value="MBW4707011.1"/>
    <property type="molecule type" value="Genomic_DNA"/>
</dbReference>
<comment type="caution">
    <text evidence="1">The sequence shown here is derived from an EMBL/GenBank/DDBJ whole genome shotgun (WGS) entry which is preliminary data.</text>
</comment>